<evidence type="ECO:0000313" key="4">
    <source>
        <dbReference type="EMBL" id="VTR29397.1"/>
    </source>
</evidence>
<dbReference type="Proteomes" id="UP000308196">
    <property type="component" value="Chromosome"/>
</dbReference>
<accession>A0A4U9UAQ0</accession>
<dbReference type="Gene3D" id="3.40.50.1820">
    <property type="entry name" value="alpha/beta hydrolase"/>
    <property type="match status" value="1"/>
</dbReference>
<dbReference type="InterPro" id="IPR029058">
    <property type="entry name" value="AB_hydrolase_fold"/>
</dbReference>
<dbReference type="SUPFAM" id="SSF53474">
    <property type="entry name" value="alpha/beta-Hydrolases"/>
    <property type="match status" value="1"/>
</dbReference>
<name>A0A4U9UAQ0_9SPHI</name>
<sequence length="335" mass="36734">MIGHNIILLFALFAGSCSFSTTSGHTGTGNQNNTDTTSTMNTHLTTSNFVQDIIKHPAFSGFGELLLPNDDNTRYYNTPITNIGKLMPYHNAVNPDEIVQSLNQLIDDTNNGKTVFYSFYTEAQKKQDPNKNNTGLFFYRGDPDAPFAIVCPGGAFAYVGSLHEGLPLANEISKKKLNAFVIRYRIGNEQWATEDLANAISFIFQNAKTLQVDTKNYSLWGFSAGARMVGNIADYGVNAFTTGNHPKPVTAVIAYTGQSTYNKGFPTTFITNSENDRIANIATVDRRVQNLKNAGVTVAYERYKTAGHGFALGTGTDAAGWLPKAVDFWKSKMIK</sequence>
<feature type="domain" description="BD-FAE-like" evidence="3">
    <location>
        <begin position="146"/>
        <end position="228"/>
    </location>
</feature>
<dbReference type="InterPro" id="IPR049492">
    <property type="entry name" value="BD-FAE-like_dom"/>
</dbReference>
<dbReference type="KEGG" id="stha:NCTC11429_00418"/>
<feature type="signal peptide" evidence="2">
    <location>
        <begin position="1"/>
        <end position="23"/>
    </location>
</feature>
<keyword evidence="1 4" id="KW-0378">Hydrolase</keyword>
<evidence type="ECO:0000259" key="3">
    <source>
        <dbReference type="Pfam" id="PF20434"/>
    </source>
</evidence>
<dbReference type="RefSeq" id="WP_197734444.1">
    <property type="nucleotide sequence ID" value="NZ_LR590484.1"/>
</dbReference>
<organism evidence="4 5">
    <name type="scientific">Sphingobacterium thalpophilum</name>
    <dbReference type="NCBI Taxonomy" id="259"/>
    <lineage>
        <taxon>Bacteria</taxon>
        <taxon>Pseudomonadati</taxon>
        <taxon>Bacteroidota</taxon>
        <taxon>Sphingobacteriia</taxon>
        <taxon>Sphingobacteriales</taxon>
        <taxon>Sphingobacteriaceae</taxon>
        <taxon>Sphingobacterium</taxon>
    </lineage>
</organism>
<evidence type="ECO:0000256" key="2">
    <source>
        <dbReference type="SAM" id="SignalP"/>
    </source>
</evidence>
<reference evidence="4 5" key="1">
    <citation type="submission" date="2019-05" db="EMBL/GenBank/DDBJ databases">
        <authorList>
            <consortium name="Pathogen Informatics"/>
        </authorList>
    </citation>
    <scope>NUCLEOTIDE SEQUENCE [LARGE SCALE GENOMIC DNA]</scope>
    <source>
        <strain evidence="4 5">NCTC11429</strain>
    </source>
</reference>
<gene>
    <name evidence="4" type="ORF">NCTC11429_00418</name>
</gene>
<dbReference type="PANTHER" id="PTHR48081:SF6">
    <property type="entry name" value="PEPTIDASE S9 PROLYL OLIGOPEPTIDASE CATALYTIC DOMAIN-CONTAINING PROTEIN"/>
    <property type="match status" value="1"/>
</dbReference>
<feature type="chain" id="PRO_5020475005" evidence="2">
    <location>
        <begin position="24"/>
        <end position="335"/>
    </location>
</feature>
<keyword evidence="2" id="KW-0732">Signal</keyword>
<evidence type="ECO:0000256" key="1">
    <source>
        <dbReference type="ARBA" id="ARBA00022801"/>
    </source>
</evidence>
<dbReference type="EMBL" id="LR590484">
    <property type="protein sequence ID" value="VTR29397.1"/>
    <property type="molecule type" value="Genomic_DNA"/>
</dbReference>
<dbReference type="GeneID" id="78461234"/>
<dbReference type="GO" id="GO:0016787">
    <property type="term" value="F:hydrolase activity"/>
    <property type="evidence" value="ECO:0007669"/>
    <property type="project" value="UniProtKB-KW"/>
</dbReference>
<dbReference type="STRING" id="1123265.GCA_000686625_03190"/>
<dbReference type="Pfam" id="PF20434">
    <property type="entry name" value="BD-FAE"/>
    <property type="match status" value="1"/>
</dbReference>
<protein>
    <submittedName>
        <fullName evidence="4">Alpha/beta hydrolase fold</fullName>
    </submittedName>
</protein>
<dbReference type="PANTHER" id="PTHR48081">
    <property type="entry name" value="AB HYDROLASE SUPERFAMILY PROTEIN C4A8.06C"/>
    <property type="match status" value="1"/>
</dbReference>
<proteinExistence type="predicted"/>
<evidence type="ECO:0000313" key="5">
    <source>
        <dbReference type="Proteomes" id="UP000308196"/>
    </source>
</evidence>
<dbReference type="InterPro" id="IPR050300">
    <property type="entry name" value="GDXG_lipolytic_enzyme"/>
</dbReference>
<dbReference type="AlphaFoldDB" id="A0A4U9UAQ0"/>